<dbReference type="RefSeq" id="WP_138397001.1">
    <property type="nucleotide sequence ID" value="NZ_CP071616.1"/>
</dbReference>
<sequence length="80" mass="8153">MSFDHNVSPQVSAALGDSCGLGAGSLLLHLRHQPDGGAAAGTVLPDRQIRSESLSAMISRFDDGGDDDCGIEGLGKRACA</sequence>
<dbReference type="GeneID" id="66149865"/>
<gene>
    <name evidence="1" type="ORF">HJA87_24190</name>
</gene>
<proteinExistence type="predicted"/>
<evidence type="ECO:0000313" key="1">
    <source>
        <dbReference type="EMBL" id="MBY3592957.1"/>
    </source>
</evidence>
<accession>A0ABS7LNA0</accession>
<keyword evidence="2" id="KW-1185">Reference proteome</keyword>
<dbReference type="EMBL" id="JABTXI010000010">
    <property type="protein sequence ID" value="MBY3592957.1"/>
    <property type="molecule type" value="Genomic_DNA"/>
</dbReference>
<evidence type="ECO:0000313" key="2">
    <source>
        <dbReference type="Proteomes" id="UP000720124"/>
    </source>
</evidence>
<reference evidence="1 2" key="1">
    <citation type="submission" date="2020-06" db="EMBL/GenBank/DDBJ databases">
        <title>Global-level population genomics: horizontal gene transfer, symbiosis and evolution in Rhizobia.</title>
        <authorList>
            <person name="Gai Y."/>
        </authorList>
    </citation>
    <scope>NUCLEOTIDE SEQUENCE [LARGE SCALE GENOMIC DNA]</scope>
    <source>
        <strain evidence="1 2">PLR6_1b</strain>
    </source>
</reference>
<comment type="caution">
    <text evidence="1">The sequence shown here is derived from an EMBL/GenBank/DDBJ whole genome shotgun (WGS) entry which is preliminary data.</text>
</comment>
<protein>
    <submittedName>
        <fullName evidence="1">Uncharacterized protein</fullName>
    </submittedName>
</protein>
<name>A0ABS7LNA0_9HYPH</name>
<dbReference type="Proteomes" id="UP000720124">
    <property type="component" value="Unassembled WGS sequence"/>
</dbReference>
<organism evidence="1 2">
    <name type="scientific">Rhizobium bangladeshense</name>
    <dbReference type="NCBI Taxonomy" id="1138189"/>
    <lineage>
        <taxon>Bacteria</taxon>
        <taxon>Pseudomonadati</taxon>
        <taxon>Pseudomonadota</taxon>
        <taxon>Alphaproteobacteria</taxon>
        <taxon>Hyphomicrobiales</taxon>
        <taxon>Rhizobiaceae</taxon>
        <taxon>Rhizobium/Agrobacterium group</taxon>
        <taxon>Rhizobium</taxon>
    </lineage>
</organism>